<dbReference type="Proteomes" id="UP001347796">
    <property type="component" value="Unassembled WGS sequence"/>
</dbReference>
<gene>
    <name evidence="2" type="ORF">SNE40_006526</name>
</gene>
<evidence type="ECO:0000313" key="3">
    <source>
        <dbReference type="Proteomes" id="UP001347796"/>
    </source>
</evidence>
<feature type="region of interest" description="Disordered" evidence="1">
    <location>
        <begin position="1"/>
        <end position="33"/>
    </location>
</feature>
<keyword evidence="3" id="KW-1185">Reference proteome</keyword>
<accession>A0AAN8JW57</accession>
<name>A0AAN8JW57_PATCE</name>
<feature type="compositionally biased region" description="Basic and acidic residues" evidence="1">
    <location>
        <begin position="9"/>
        <end position="26"/>
    </location>
</feature>
<dbReference type="AlphaFoldDB" id="A0AAN8JW57"/>
<proteinExistence type="predicted"/>
<organism evidence="2 3">
    <name type="scientific">Patella caerulea</name>
    <name type="common">Rayed Mediterranean limpet</name>
    <dbReference type="NCBI Taxonomy" id="87958"/>
    <lineage>
        <taxon>Eukaryota</taxon>
        <taxon>Metazoa</taxon>
        <taxon>Spiralia</taxon>
        <taxon>Lophotrochozoa</taxon>
        <taxon>Mollusca</taxon>
        <taxon>Gastropoda</taxon>
        <taxon>Patellogastropoda</taxon>
        <taxon>Patelloidea</taxon>
        <taxon>Patellidae</taxon>
        <taxon>Patella</taxon>
    </lineage>
</organism>
<dbReference type="EMBL" id="JAZGQO010000006">
    <property type="protein sequence ID" value="KAK6183970.1"/>
    <property type="molecule type" value="Genomic_DNA"/>
</dbReference>
<reference evidence="2 3" key="1">
    <citation type="submission" date="2024-01" db="EMBL/GenBank/DDBJ databases">
        <title>The genome of the rayed Mediterranean limpet Patella caerulea (Linnaeus, 1758).</title>
        <authorList>
            <person name="Anh-Thu Weber A."/>
            <person name="Halstead-Nussloch G."/>
        </authorList>
    </citation>
    <scope>NUCLEOTIDE SEQUENCE [LARGE SCALE GENOMIC DNA]</scope>
    <source>
        <strain evidence="2">AATW-2023a</strain>
        <tissue evidence="2">Whole specimen</tissue>
    </source>
</reference>
<comment type="caution">
    <text evidence="2">The sequence shown here is derived from an EMBL/GenBank/DDBJ whole genome shotgun (WGS) entry which is preliminary data.</text>
</comment>
<sequence length="133" mass="15308">MSKPWTTPRPDKSAIADELTPRHYDNNHQGSMFGNVRRSRSCFVINPEWVSESVNTPRNQPLSRPPWPWEQPRHRVNMQVPMTYTVMEKPTSIHPHSTIPYAGRTTTSRTYHVQNSFGNPAKGITPIETVDRT</sequence>
<protein>
    <submittedName>
        <fullName evidence="2">Uncharacterized protein</fullName>
    </submittedName>
</protein>
<evidence type="ECO:0000313" key="2">
    <source>
        <dbReference type="EMBL" id="KAK6183970.1"/>
    </source>
</evidence>
<evidence type="ECO:0000256" key="1">
    <source>
        <dbReference type="SAM" id="MobiDB-lite"/>
    </source>
</evidence>